<evidence type="ECO:0000313" key="3">
    <source>
        <dbReference type="Proteomes" id="UP000314294"/>
    </source>
</evidence>
<reference evidence="2 3" key="1">
    <citation type="submission" date="2019-03" db="EMBL/GenBank/DDBJ databases">
        <title>First draft genome of Liparis tanakae, snailfish: a comprehensive survey of snailfish specific genes.</title>
        <authorList>
            <person name="Kim W."/>
            <person name="Song I."/>
            <person name="Jeong J.-H."/>
            <person name="Kim D."/>
            <person name="Kim S."/>
            <person name="Ryu S."/>
            <person name="Song J.Y."/>
            <person name="Lee S.K."/>
        </authorList>
    </citation>
    <scope>NUCLEOTIDE SEQUENCE [LARGE SCALE GENOMIC DNA]</scope>
    <source>
        <tissue evidence="2">Muscle</tissue>
    </source>
</reference>
<dbReference type="AlphaFoldDB" id="A0A4Z2H447"/>
<dbReference type="EMBL" id="SRLO01000341">
    <property type="protein sequence ID" value="TNN60065.1"/>
    <property type="molecule type" value="Genomic_DNA"/>
</dbReference>
<organism evidence="2 3">
    <name type="scientific">Liparis tanakae</name>
    <name type="common">Tanaka's snailfish</name>
    <dbReference type="NCBI Taxonomy" id="230148"/>
    <lineage>
        <taxon>Eukaryota</taxon>
        <taxon>Metazoa</taxon>
        <taxon>Chordata</taxon>
        <taxon>Craniata</taxon>
        <taxon>Vertebrata</taxon>
        <taxon>Euteleostomi</taxon>
        <taxon>Actinopterygii</taxon>
        <taxon>Neopterygii</taxon>
        <taxon>Teleostei</taxon>
        <taxon>Neoteleostei</taxon>
        <taxon>Acanthomorphata</taxon>
        <taxon>Eupercaria</taxon>
        <taxon>Perciformes</taxon>
        <taxon>Cottioidei</taxon>
        <taxon>Cottales</taxon>
        <taxon>Liparidae</taxon>
        <taxon>Liparis</taxon>
    </lineage>
</organism>
<feature type="compositionally biased region" description="Polar residues" evidence="1">
    <location>
        <begin position="23"/>
        <end position="33"/>
    </location>
</feature>
<protein>
    <submittedName>
        <fullName evidence="2">Uncharacterized protein</fullName>
    </submittedName>
</protein>
<feature type="region of interest" description="Disordered" evidence="1">
    <location>
        <begin position="11"/>
        <end position="74"/>
    </location>
</feature>
<accession>A0A4Z2H447</accession>
<sequence>MSLIITRIRLQPTPPQRPPVQLSVASATPSHSRPSCLGSGAVHSRPRCLSQSELHADHSLHSPQPPSTEGGERKCLRRRGCTCKDTDVGELKDEEASDTTTTLKDRASLTERLKSSPWYTCMSFHI</sequence>
<keyword evidence="3" id="KW-1185">Reference proteome</keyword>
<name>A0A4Z2H447_9TELE</name>
<gene>
    <name evidence="2" type="ORF">EYF80_029734</name>
</gene>
<dbReference type="Proteomes" id="UP000314294">
    <property type="component" value="Unassembled WGS sequence"/>
</dbReference>
<evidence type="ECO:0000313" key="2">
    <source>
        <dbReference type="EMBL" id="TNN60065.1"/>
    </source>
</evidence>
<evidence type="ECO:0000256" key="1">
    <source>
        <dbReference type="SAM" id="MobiDB-lite"/>
    </source>
</evidence>
<proteinExistence type="predicted"/>
<comment type="caution">
    <text evidence="2">The sequence shown here is derived from an EMBL/GenBank/DDBJ whole genome shotgun (WGS) entry which is preliminary data.</text>
</comment>